<dbReference type="Gene3D" id="3.40.50.300">
    <property type="entry name" value="P-loop containing nucleotide triphosphate hydrolases"/>
    <property type="match status" value="1"/>
</dbReference>
<evidence type="ECO:0000313" key="2">
    <source>
        <dbReference type="Proteomes" id="UP001302257"/>
    </source>
</evidence>
<organism evidence="1 2">
    <name type="scientific">Rhodoferax mekongensis</name>
    <dbReference type="NCBI Taxonomy" id="3068341"/>
    <lineage>
        <taxon>Bacteria</taxon>
        <taxon>Pseudomonadati</taxon>
        <taxon>Pseudomonadota</taxon>
        <taxon>Betaproteobacteria</taxon>
        <taxon>Burkholderiales</taxon>
        <taxon>Comamonadaceae</taxon>
        <taxon>Rhodoferax</taxon>
    </lineage>
</organism>
<sequence>MLIVFSGLPGTGKTTISQLLARRCSATYLRMDSIEQAMKSSMAEHGEVGIGGYLVAYQIAKANLMLGSTVVVDAVNPVQVVRQTWRAVAEGAGSRITEVEVVCSDPREHRRRVESRVADIPGHSLPTWSAVQQLAFEPWSGERLVIDSAIWSAADAAAKVFEALGNQSISAAKRAASAYK</sequence>
<dbReference type="Pfam" id="PF13671">
    <property type="entry name" value="AAA_33"/>
    <property type="match status" value="1"/>
</dbReference>
<protein>
    <submittedName>
        <fullName evidence="1">AAA family ATPase</fullName>
    </submittedName>
</protein>
<accession>A0ABZ0B5I2</accession>
<evidence type="ECO:0000313" key="1">
    <source>
        <dbReference type="EMBL" id="WNO06349.1"/>
    </source>
</evidence>
<proteinExistence type="predicted"/>
<dbReference type="Proteomes" id="UP001302257">
    <property type="component" value="Chromosome"/>
</dbReference>
<dbReference type="SUPFAM" id="SSF52540">
    <property type="entry name" value="P-loop containing nucleoside triphosphate hydrolases"/>
    <property type="match status" value="1"/>
</dbReference>
<keyword evidence="2" id="KW-1185">Reference proteome</keyword>
<reference evidence="1 2" key="1">
    <citation type="submission" date="2023-08" db="EMBL/GenBank/DDBJ databases">
        <title>Rhodoferax potami sp. nov. and Rhodoferax mekongensis sp. nov., isolated from the Mekong River in Thailand.</title>
        <authorList>
            <person name="Kitikhun S."/>
            <person name="Charoenyingcharoen P."/>
            <person name="Siriarchawattana P."/>
            <person name="Likhitrattanapisal S."/>
            <person name="Nilsakha T."/>
            <person name="Chanpet A."/>
            <person name="Rattanawaree P."/>
            <person name="Ingsriswang S."/>
        </authorList>
    </citation>
    <scope>NUCLEOTIDE SEQUENCE [LARGE SCALE GENOMIC DNA]</scope>
    <source>
        <strain evidence="1 2">TBRC 17307</strain>
    </source>
</reference>
<dbReference type="InterPro" id="IPR027417">
    <property type="entry name" value="P-loop_NTPase"/>
</dbReference>
<dbReference type="PANTHER" id="PTHR37807:SF3">
    <property type="entry name" value="OS07G0160300 PROTEIN"/>
    <property type="match status" value="1"/>
</dbReference>
<dbReference type="RefSeq" id="WP_313869056.1">
    <property type="nucleotide sequence ID" value="NZ_CP132507.1"/>
</dbReference>
<gene>
    <name evidence="1" type="ORF">RAN89_07960</name>
</gene>
<dbReference type="PANTHER" id="PTHR37807">
    <property type="entry name" value="OS07G0160300 PROTEIN"/>
    <property type="match status" value="1"/>
</dbReference>
<name>A0ABZ0B5I2_9BURK</name>
<dbReference type="EMBL" id="CP132507">
    <property type="protein sequence ID" value="WNO06349.1"/>
    <property type="molecule type" value="Genomic_DNA"/>
</dbReference>